<name>A0A518G4Q8_9BACT</name>
<evidence type="ECO:0000313" key="1">
    <source>
        <dbReference type="EMBL" id="QDV23583.1"/>
    </source>
</evidence>
<dbReference type="KEGG" id="ahel:Q31a_18850"/>
<organism evidence="1 2">
    <name type="scientific">Aureliella helgolandensis</name>
    <dbReference type="NCBI Taxonomy" id="2527968"/>
    <lineage>
        <taxon>Bacteria</taxon>
        <taxon>Pseudomonadati</taxon>
        <taxon>Planctomycetota</taxon>
        <taxon>Planctomycetia</taxon>
        <taxon>Pirellulales</taxon>
        <taxon>Pirellulaceae</taxon>
        <taxon>Aureliella</taxon>
    </lineage>
</organism>
<gene>
    <name evidence="1" type="ORF">Q31a_18850</name>
</gene>
<proteinExistence type="predicted"/>
<dbReference type="EMBL" id="CP036298">
    <property type="protein sequence ID" value="QDV23583.1"/>
    <property type="molecule type" value="Genomic_DNA"/>
</dbReference>
<keyword evidence="2" id="KW-1185">Reference proteome</keyword>
<protein>
    <recommendedName>
        <fullName evidence="3">Tail terminator</fullName>
    </recommendedName>
</protein>
<accession>A0A518G4Q8</accession>
<reference evidence="1 2" key="1">
    <citation type="submission" date="2019-02" db="EMBL/GenBank/DDBJ databases">
        <title>Deep-cultivation of Planctomycetes and their phenomic and genomic characterization uncovers novel biology.</title>
        <authorList>
            <person name="Wiegand S."/>
            <person name="Jogler M."/>
            <person name="Boedeker C."/>
            <person name="Pinto D."/>
            <person name="Vollmers J."/>
            <person name="Rivas-Marin E."/>
            <person name="Kohn T."/>
            <person name="Peeters S.H."/>
            <person name="Heuer A."/>
            <person name="Rast P."/>
            <person name="Oberbeckmann S."/>
            <person name="Bunk B."/>
            <person name="Jeske O."/>
            <person name="Meyerdierks A."/>
            <person name="Storesund J.E."/>
            <person name="Kallscheuer N."/>
            <person name="Luecker S."/>
            <person name="Lage O.M."/>
            <person name="Pohl T."/>
            <person name="Merkel B.J."/>
            <person name="Hornburger P."/>
            <person name="Mueller R.-W."/>
            <person name="Bruemmer F."/>
            <person name="Labrenz M."/>
            <person name="Spormann A.M."/>
            <person name="Op den Camp H."/>
            <person name="Overmann J."/>
            <person name="Amann R."/>
            <person name="Jetten M.S.M."/>
            <person name="Mascher T."/>
            <person name="Medema M.H."/>
            <person name="Devos D.P."/>
            <person name="Kaster A.-K."/>
            <person name="Ovreas L."/>
            <person name="Rohde M."/>
            <person name="Galperin M.Y."/>
            <person name="Jogler C."/>
        </authorList>
    </citation>
    <scope>NUCLEOTIDE SEQUENCE [LARGE SCALE GENOMIC DNA]</scope>
    <source>
        <strain evidence="1 2">Q31a</strain>
    </source>
</reference>
<dbReference type="AlphaFoldDB" id="A0A518G4Q8"/>
<dbReference type="RefSeq" id="WP_145076611.1">
    <property type="nucleotide sequence ID" value="NZ_CP036298.1"/>
</dbReference>
<dbReference type="OrthoDB" id="298386at2"/>
<sequence>MPTPIQELTIALQSAIAAELSIVIERRKIAYFTPGEVREGKYIIVGIGEDTNAKRGIDLLDLQVDLGYQIALPEPTESNPDPANNIPWSDEQEQKVDAIKQLFRPDGALRDRAIAGANYLRMQNTPIYRPDMLLDNQIFTSVIRLEFRTENE</sequence>
<evidence type="ECO:0008006" key="3">
    <source>
        <dbReference type="Google" id="ProtNLM"/>
    </source>
</evidence>
<dbReference type="Proteomes" id="UP000318017">
    <property type="component" value="Chromosome"/>
</dbReference>
<evidence type="ECO:0000313" key="2">
    <source>
        <dbReference type="Proteomes" id="UP000318017"/>
    </source>
</evidence>